<dbReference type="Proteomes" id="UP000007241">
    <property type="component" value="Unassembled WGS sequence"/>
</dbReference>
<dbReference type="GO" id="GO:0006612">
    <property type="term" value="P:protein targeting to membrane"/>
    <property type="evidence" value="ECO:0000318"/>
    <property type="project" value="GO_Central"/>
</dbReference>
<evidence type="ECO:0000313" key="4">
    <source>
        <dbReference type="Proteomes" id="UP000007241"/>
    </source>
</evidence>
<accession>F4NU27</accession>
<keyword evidence="2" id="KW-0812">Transmembrane</keyword>
<dbReference type="InParanoid" id="F4NU27"/>
<dbReference type="GO" id="GO:0005794">
    <property type="term" value="C:Golgi apparatus"/>
    <property type="evidence" value="ECO:0000318"/>
    <property type="project" value="GO_Central"/>
</dbReference>
<feature type="region of interest" description="Disordered" evidence="1">
    <location>
        <begin position="326"/>
        <end position="346"/>
    </location>
</feature>
<feature type="transmembrane region" description="Helical" evidence="2">
    <location>
        <begin position="123"/>
        <end position="149"/>
    </location>
</feature>
<feature type="transmembrane region" description="Helical" evidence="2">
    <location>
        <begin position="193"/>
        <end position="213"/>
    </location>
</feature>
<reference evidence="3 4" key="1">
    <citation type="submission" date="2009-12" db="EMBL/GenBank/DDBJ databases">
        <title>The draft genome of Batrachochytrium dendrobatidis.</title>
        <authorList>
            <consortium name="US DOE Joint Genome Institute (JGI-PGF)"/>
            <person name="Kuo A."/>
            <person name="Salamov A."/>
            <person name="Schmutz J."/>
            <person name="Lucas S."/>
            <person name="Pitluck S."/>
            <person name="Rosenblum E."/>
            <person name="Stajich J."/>
            <person name="Eisen M."/>
            <person name="Grigoriev I.V."/>
        </authorList>
    </citation>
    <scope>NUCLEOTIDE SEQUENCE [LARGE SCALE GENOMIC DNA]</scope>
    <source>
        <strain evidence="4">JAM81 / FGSC 10211</strain>
    </source>
</reference>
<dbReference type="OrthoDB" id="9909019at2759"/>
<sequence length="397" mass="46080">MGGHTPLFHYIYHSKSTRVNHLNSAVDFNRIICCGLIRLDNIVNHPDLKKRYLMRAILGKRGVAYMSRQLDWLNNDKHPLGQIFYLFLVGGGLIEFFLLTVSRVHKEMQWPARSKHCSVCKGCIARLEWFLSFLISTSMYCAMGAFYSFRALQLTYKELDLGRRLYRDPRISKIVNMPFWIQMNYLSQAEPRISAFFLFTGILAVIVFLFFLYQSSFVIWGITCKLTDQHRWCNIVDVALECGNQTNTVYHVHQTLLANESFKWEDCAYAIKVGALEHVPKCVYDYNRDYRRLKTAVLVNGPKSRAARIFRQRTLEVDKIMQCSSDEDEAKSTHTQVSSKQDATQRGKTVVDEPTLVAYYLASTHGKRMSNIYNLGIWQNIMQVCFPQSLDLNQNKR</sequence>
<dbReference type="GeneID" id="18237697"/>
<proteinExistence type="predicted"/>
<dbReference type="GO" id="GO:0019706">
    <property type="term" value="F:protein-cysteine S-palmitoyltransferase activity"/>
    <property type="evidence" value="ECO:0000318"/>
    <property type="project" value="GO_Central"/>
</dbReference>
<keyword evidence="2" id="KW-0472">Membrane</keyword>
<organism evidence="3 4">
    <name type="scientific">Batrachochytrium dendrobatidis (strain JAM81 / FGSC 10211)</name>
    <name type="common">Frog chytrid fungus</name>
    <dbReference type="NCBI Taxonomy" id="684364"/>
    <lineage>
        <taxon>Eukaryota</taxon>
        <taxon>Fungi</taxon>
        <taxon>Fungi incertae sedis</taxon>
        <taxon>Chytridiomycota</taxon>
        <taxon>Chytridiomycota incertae sedis</taxon>
        <taxon>Chytridiomycetes</taxon>
        <taxon>Rhizophydiales</taxon>
        <taxon>Rhizophydiales incertae sedis</taxon>
        <taxon>Batrachochytrium</taxon>
    </lineage>
</organism>
<evidence type="ECO:0000256" key="2">
    <source>
        <dbReference type="SAM" id="Phobius"/>
    </source>
</evidence>
<gene>
    <name evidence="3" type="ORF">BATDEDRAFT_21600</name>
</gene>
<dbReference type="RefSeq" id="XP_006675329.1">
    <property type="nucleotide sequence ID" value="XM_006675266.1"/>
</dbReference>
<feature type="compositionally biased region" description="Polar residues" evidence="1">
    <location>
        <begin position="333"/>
        <end position="342"/>
    </location>
</feature>
<keyword evidence="4" id="KW-1185">Reference proteome</keyword>
<keyword evidence="2" id="KW-1133">Transmembrane helix</keyword>
<dbReference type="HOGENOM" id="CLU_694413_0_0_1"/>
<dbReference type="AlphaFoldDB" id="F4NU27"/>
<feature type="transmembrane region" description="Helical" evidence="2">
    <location>
        <begin position="83"/>
        <end position="102"/>
    </location>
</feature>
<dbReference type="GO" id="GO:0005783">
    <property type="term" value="C:endoplasmic reticulum"/>
    <property type="evidence" value="ECO:0000318"/>
    <property type="project" value="GO_Central"/>
</dbReference>
<evidence type="ECO:0000256" key="1">
    <source>
        <dbReference type="SAM" id="MobiDB-lite"/>
    </source>
</evidence>
<dbReference type="EMBL" id="GL882879">
    <property type="protein sequence ID" value="EGF83157.1"/>
    <property type="molecule type" value="Genomic_DNA"/>
</dbReference>
<evidence type="ECO:0000313" key="3">
    <source>
        <dbReference type="EMBL" id="EGF83157.1"/>
    </source>
</evidence>
<protein>
    <submittedName>
        <fullName evidence="3">Uncharacterized protein</fullName>
    </submittedName>
</protein>
<name>F4NU27_BATDJ</name>